<organism evidence="2 3">
    <name type="scientific">Coemansia brasiliensis</name>
    <dbReference type="NCBI Taxonomy" id="2650707"/>
    <lineage>
        <taxon>Eukaryota</taxon>
        <taxon>Fungi</taxon>
        <taxon>Fungi incertae sedis</taxon>
        <taxon>Zoopagomycota</taxon>
        <taxon>Kickxellomycotina</taxon>
        <taxon>Kickxellomycetes</taxon>
        <taxon>Kickxellales</taxon>
        <taxon>Kickxellaceae</taxon>
        <taxon>Coemansia</taxon>
    </lineage>
</organism>
<dbReference type="OrthoDB" id="10601253at2759"/>
<name>A0A9W8IF28_9FUNG</name>
<evidence type="ECO:0000256" key="1">
    <source>
        <dbReference type="SAM" id="MobiDB-lite"/>
    </source>
</evidence>
<dbReference type="EMBL" id="JANBUW010000053">
    <property type="protein sequence ID" value="KAJ2849891.1"/>
    <property type="molecule type" value="Genomic_DNA"/>
</dbReference>
<keyword evidence="3" id="KW-1185">Reference proteome</keyword>
<feature type="region of interest" description="Disordered" evidence="1">
    <location>
        <begin position="92"/>
        <end position="115"/>
    </location>
</feature>
<evidence type="ECO:0000313" key="3">
    <source>
        <dbReference type="Proteomes" id="UP001139887"/>
    </source>
</evidence>
<proteinExistence type="predicted"/>
<comment type="caution">
    <text evidence="2">The sequence shown here is derived from an EMBL/GenBank/DDBJ whole genome shotgun (WGS) entry which is preliminary data.</text>
</comment>
<dbReference type="Proteomes" id="UP001139887">
    <property type="component" value="Unassembled WGS sequence"/>
</dbReference>
<protein>
    <submittedName>
        <fullName evidence="2">Uncharacterized protein</fullName>
    </submittedName>
</protein>
<gene>
    <name evidence="2" type="ORF">IWW36_002310</name>
</gene>
<reference evidence="2" key="1">
    <citation type="submission" date="2022-07" db="EMBL/GenBank/DDBJ databases">
        <title>Phylogenomic reconstructions and comparative analyses of Kickxellomycotina fungi.</title>
        <authorList>
            <person name="Reynolds N.K."/>
            <person name="Stajich J.E."/>
            <person name="Barry K."/>
            <person name="Grigoriev I.V."/>
            <person name="Crous P."/>
            <person name="Smith M.E."/>
        </authorList>
    </citation>
    <scope>NUCLEOTIDE SEQUENCE</scope>
    <source>
        <strain evidence="2">NRRL 1566</strain>
    </source>
</reference>
<dbReference type="AlphaFoldDB" id="A0A9W8IF28"/>
<accession>A0A9W8IF28</accession>
<sequence>MVFHPEIKERYESILKGEIRPSEWDLDEINWNNRDIYIATLIKFPEFLDEAESKFDKESSDALGIPDGAEFKLWLVHIGVIDDVSDELDEKLKEVNESSQKDLDDSRDSESDDKDRLAWESEALKPAESKFGSTLEMDISEPREGFRVLTNSSSFEYGAVFNFYGNNESLTAEIEHKTVEVCEDKYYDVESGRFSDDPKVKEVSQFYFVKE</sequence>
<evidence type="ECO:0000313" key="2">
    <source>
        <dbReference type="EMBL" id="KAJ2849891.1"/>
    </source>
</evidence>